<evidence type="ECO:0000313" key="5">
    <source>
        <dbReference type="EMBL" id="SEO42204.1"/>
    </source>
</evidence>
<dbReference type="Gene3D" id="3.30.70.920">
    <property type="match status" value="1"/>
</dbReference>
<sequence length="137" mass="15640">MLDHTDLAIISLLKTNCKMRFSDMGELVHLTGQAVSSRIARLEKEGIIRGYSVLLDETQLGKTITAYVTVFMKTTNHRNFHVFIKNQDSVREASRISGEGCYWLKLSVGSETELNHFLDEILQFGNYRVNLCIDKIK</sequence>
<dbReference type="PANTHER" id="PTHR30154:SF55">
    <property type="entry name" value="HTH-TYPE TRANSCRIPTIONAL REGULATOR LRPB"/>
    <property type="match status" value="1"/>
</dbReference>
<keyword evidence="2" id="KW-0238">DNA-binding</keyword>
<dbReference type="STRING" id="112903.SAMN04490178_1021"/>
<dbReference type="Gene3D" id="1.10.10.10">
    <property type="entry name" value="Winged helix-like DNA-binding domain superfamily/Winged helix DNA-binding domain"/>
    <property type="match status" value="1"/>
</dbReference>
<dbReference type="PANTHER" id="PTHR30154">
    <property type="entry name" value="LEUCINE-RESPONSIVE REGULATORY PROTEIN"/>
    <property type="match status" value="1"/>
</dbReference>
<dbReference type="InterPro" id="IPR019888">
    <property type="entry name" value="Tscrpt_reg_AsnC-like"/>
</dbReference>
<dbReference type="PRINTS" id="PR00033">
    <property type="entry name" value="HTHASNC"/>
</dbReference>
<dbReference type="CDD" id="cd00090">
    <property type="entry name" value="HTH_ARSR"/>
    <property type="match status" value="1"/>
</dbReference>
<protein>
    <submittedName>
        <fullName evidence="5">Lrp/AsnC family transcriptional regulator, leucine-responsive regulatory protein</fullName>
    </submittedName>
</protein>
<evidence type="ECO:0000256" key="2">
    <source>
        <dbReference type="ARBA" id="ARBA00023125"/>
    </source>
</evidence>
<evidence type="ECO:0000256" key="3">
    <source>
        <dbReference type="ARBA" id="ARBA00023163"/>
    </source>
</evidence>
<dbReference type="GO" id="GO:0043200">
    <property type="term" value="P:response to amino acid"/>
    <property type="evidence" value="ECO:0007669"/>
    <property type="project" value="TreeGrafter"/>
</dbReference>
<dbReference type="Pfam" id="PF13404">
    <property type="entry name" value="HTH_AsnC-type"/>
    <property type="match status" value="1"/>
</dbReference>
<reference evidence="5 6" key="1">
    <citation type="submission" date="2016-10" db="EMBL/GenBank/DDBJ databases">
        <authorList>
            <person name="de Groot N.N."/>
        </authorList>
    </citation>
    <scope>NUCLEOTIDE SEQUENCE [LARGE SCALE GENOMIC DNA]</scope>
    <source>
        <strain evidence="5 6">DSM 13305</strain>
    </source>
</reference>
<dbReference type="SUPFAM" id="SSF46785">
    <property type="entry name" value="Winged helix' DNA-binding domain"/>
    <property type="match status" value="1"/>
</dbReference>
<keyword evidence="6" id="KW-1185">Reference proteome</keyword>
<dbReference type="GO" id="GO:0005829">
    <property type="term" value="C:cytosol"/>
    <property type="evidence" value="ECO:0007669"/>
    <property type="project" value="TreeGrafter"/>
</dbReference>
<dbReference type="SMART" id="SM00344">
    <property type="entry name" value="HTH_ASNC"/>
    <property type="match status" value="1"/>
</dbReference>
<organism evidence="5 6">
    <name type="scientific">Propionispora vibrioides</name>
    <dbReference type="NCBI Taxonomy" id="112903"/>
    <lineage>
        <taxon>Bacteria</taxon>
        <taxon>Bacillati</taxon>
        <taxon>Bacillota</taxon>
        <taxon>Negativicutes</taxon>
        <taxon>Selenomonadales</taxon>
        <taxon>Sporomusaceae</taxon>
        <taxon>Propionispora</taxon>
    </lineage>
</organism>
<dbReference type="InterPro" id="IPR011008">
    <property type="entry name" value="Dimeric_a/b-barrel"/>
</dbReference>
<keyword evidence="3" id="KW-0804">Transcription</keyword>
<dbReference type="EMBL" id="FODY01000002">
    <property type="protein sequence ID" value="SEO42204.1"/>
    <property type="molecule type" value="Genomic_DNA"/>
</dbReference>
<evidence type="ECO:0000313" key="6">
    <source>
        <dbReference type="Proteomes" id="UP000198847"/>
    </source>
</evidence>
<evidence type="ECO:0000256" key="1">
    <source>
        <dbReference type="ARBA" id="ARBA00023015"/>
    </source>
</evidence>
<dbReference type="GO" id="GO:0043565">
    <property type="term" value="F:sequence-specific DNA binding"/>
    <property type="evidence" value="ECO:0007669"/>
    <property type="project" value="InterPro"/>
</dbReference>
<keyword evidence="1" id="KW-0805">Transcription regulation</keyword>
<dbReference type="InterPro" id="IPR019887">
    <property type="entry name" value="Tscrpt_reg_AsnC/Lrp_C"/>
</dbReference>
<dbReference type="InterPro" id="IPR000485">
    <property type="entry name" value="AsnC-type_HTH_dom"/>
</dbReference>
<dbReference type="Pfam" id="PF01037">
    <property type="entry name" value="AsnC_trans_reg"/>
    <property type="match status" value="1"/>
</dbReference>
<accession>A0A1H8PKG1</accession>
<dbReference type="Proteomes" id="UP000198847">
    <property type="component" value="Unassembled WGS sequence"/>
</dbReference>
<feature type="domain" description="HTH asnC-type" evidence="4">
    <location>
        <begin position="2"/>
        <end position="63"/>
    </location>
</feature>
<dbReference type="RefSeq" id="WP_091743726.1">
    <property type="nucleotide sequence ID" value="NZ_FODY01000002.1"/>
</dbReference>
<name>A0A1H8PKG1_9FIRM</name>
<proteinExistence type="predicted"/>
<evidence type="ECO:0000259" key="4">
    <source>
        <dbReference type="PROSITE" id="PS50956"/>
    </source>
</evidence>
<dbReference type="InterPro" id="IPR036390">
    <property type="entry name" value="WH_DNA-bd_sf"/>
</dbReference>
<dbReference type="AlphaFoldDB" id="A0A1H8PKG1"/>
<dbReference type="OrthoDB" id="66249at2"/>
<dbReference type="PROSITE" id="PS50956">
    <property type="entry name" value="HTH_ASNC_2"/>
    <property type="match status" value="1"/>
</dbReference>
<dbReference type="SUPFAM" id="SSF54909">
    <property type="entry name" value="Dimeric alpha+beta barrel"/>
    <property type="match status" value="1"/>
</dbReference>
<dbReference type="InterPro" id="IPR036388">
    <property type="entry name" value="WH-like_DNA-bd_sf"/>
</dbReference>
<gene>
    <name evidence="5" type="ORF">SAMN04490178_1021</name>
</gene>
<dbReference type="InterPro" id="IPR011991">
    <property type="entry name" value="ArsR-like_HTH"/>
</dbReference>